<dbReference type="AlphaFoldDB" id="A0A365Y527"/>
<reference evidence="3 4" key="1">
    <citation type="submission" date="2018-05" db="EMBL/GenBank/DDBJ databases">
        <title>Chitinophaga sp. K3CV102501T nov., isolated from isolated from a monsoon evergreen broad-leaved forest soil.</title>
        <authorList>
            <person name="Lv Y."/>
        </authorList>
    </citation>
    <scope>NUCLEOTIDE SEQUENCE [LARGE SCALE GENOMIC DNA]</scope>
    <source>
        <strain evidence="3 4">GDMCC 1.1325</strain>
    </source>
</reference>
<name>A0A365Y527_9BACT</name>
<feature type="transmembrane region" description="Helical" evidence="1">
    <location>
        <begin position="156"/>
        <end position="175"/>
    </location>
</feature>
<proteinExistence type="predicted"/>
<dbReference type="Proteomes" id="UP000253410">
    <property type="component" value="Unassembled WGS sequence"/>
</dbReference>
<gene>
    <name evidence="3" type="ORF">DF182_12920</name>
</gene>
<dbReference type="EMBL" id="QFFJ01000001">
    <property type="protein sequence ID" value="RBL93411.1"/>
    <property type="molecule type" value="Genomic_DNA"/>
</dbReference>
<keyword evidence="1" id="KW-0472">Membrane</keyword>
<feature type="transmembrane region" description="Helical" evidence="1">
    <location>
        <begin position="267"/>
        <end position="286"/>
    </location>
</feature>
<accession>A0A365Y527</accession>
<evidence type="ECO:0000256" key="1">
    <source>
        <dbReference type="SAM" id="Phobius"/>
    </source>
</evidence>
<sequence length="316" mass="35454">MTGYLKQSPIALQFVTFIGFFIGFFLIYITGLQLLLEPLTGHTIMEIQNGDLTDPNLIGYLKITQFFYTVIVYFVPAAIFAYLWQPSPARYLGLKPAPKAIQIVLALMGIYGALWVAGFVSDWNQTWNVPQDARDMQAQAEKLVNVMLRMPSIKDLIINLILVAIIPSIAEELFFRGVFQRLLIKSTRRVWLSVVLSSIFFSAVHGEILDFMAIAVLGFVLGAIYVLSGNLWLSILAHILNNGAKVVMMYLFQHGMIQTDPSKDTPVAWYTALLCLIVTIGLLWALRQKSTPMVMTDPVKQAGDKDVDRIGMDENQ</sequence>
<keyword evidence="1" id="KW-0812">Transmembrane</keyword>
<protein>
    <recommendedName>
        <fullName evidence="2">CAAX prenyl protease 2/Lysostaphin resistance protein A-like domain-containing protein</fullName>
    </recommendedName>
</protein>
<evidence type="ECO:0000313" key="4">
    <source>
        <dbReference type="Proteomes" id="UP000253410"/>
    </source>
</evidence>
<feature type="domain" description="CAAX prenyl protease 2/Lysostaphin resistance protein A-like" evidence="2">
    <location>
        <begin position="156"/>
        <end position="243"/>
    </location>
</feature>
<feature type="transmembrane region" description="Helical" evidence="1">
    <location>
        <begin position="66"/>
        <end position="84"/>
    </location>
</feature>
<organism evidence="3 4">
    <name type="scientific">Chitinophaga flava</name>
    <dbReference type="NCBI Taxonomy" id="2259036"/>
    <lineage>
        <taxon>Bacteria</taxon>
        <taxon>Pseudomonadati</taxon>
        <taxon>Bacteroidota</taxon>
        <taxon>Chitinophagia</taxon>
        <taxon>Chitinophagales</taxon>
        <taxon>Chitinophagaceae</taxon>
        <taxon>Chitinophaga</taxon>
    </lineage>
</organism>
<dbReference type="InterPro" id="IPR052710">
    <property type="entry name" value="CAAX_protease"/>
</dbReference>
<dbReference type="RefSeq" id="WP_113616012.1">
    <property type="nucleotide sequence ID" value="NZ_QFFJ01000001.1"/>
</dbReference>
<evidence type="ECO:0000259" key="2">
    <source>
        <dbReference type="Pfam" id="PF02517"/>
    </source>
</evidence>
<evidence type="ECO:0000313" key="3">
    <source>
        <dbReference type="EMBL" id="RBL93411.1"/>
    </source>
</evidence>
<dbReference type="Pfam" id="PF02517">
    <property type="entry name" value="Rce1-like"/>
    <property type="match status" value="1"/>
</dbReference>
<dbReference type="PANTHER" id="PTHR36435:SF1">
    <property type="entry name" value="CAAX AMINO TERMINAL PROTEASE FAMILY PROTEIN"/>
    <property type="match status" value="1"/>
</dbReference>
<dbReference type="GO" id="GO:0080120">
    <property type="term" value="P:CAAX-box protein maturation"/>
    <property type="evidence" value="ECO:0007669"/>
    <property type="project" value="UniProtKB-ARBA"/>
</dbReference>
<dbReference type="OrthoDB" id="1523022at2"/>
<feature type="transmembrane region" description="Helical" evidence="1">
    <location>
        <begin position="12"/>
        <end position="36"/>
    </location>
</feature>
<feature type="transmembrane region" description="Helical" evidence="1">
    <location>
        <begin position="211"/>
        <end position="228"/>
    </location>
</feature>
<dbReference type="GO" id="GO:0004175">
    <property type="term" value="F:endopeptidase activity"/>
    <property type="evidence" value="ECO:0007669"/>
    <property type="project" value="UniProtKB-ARBA"/>
</dbReference>
<feature type="transmembrane region" description="Helical" evidence="1">
    <location>
        <begin position="187"/>
        <end position="205"/>
    </location>
</feature>
<comment type="caution">
    <text evidence="3">The sequence shown here is derived from an EMBL/GenBank/DDBJ whole genome shotgun (WGS) entry which is preliminary data.</text>
</comment>
<keyword evidence="1" id="KW-1133">Transmembrane helix</keyword>
<keyword evidence="4" id="KW-1185">Reference proteome</keyword>
<dbReference type="PANTHER" id="PTHR36435">
    <property type="entry name" value="SLR1288 PROTEIN"/>
    <property type="match status" value="1"/>
</dbReference>
<dbReference type="InterPro" id="IPR003675">
    <property type="entry name" value="Rce1/LyrA-like_dom"/>
</dbReference>
<feature type="transmembrane region" description="Helical" evidence="1">
    <location>
        <begin position="100"/>
        <end position="120"/>
    </location>
</feature>